<dbReference type="PANTHER" id="PTHR30348:SF13">
    <property type="entry name" value="UPF0759 PROTEIN YUNF"/>
    <property type="match status" value="1"/>
</dbReference>
<dbReference type="EMBL" id="AUZY01008777">
    <property type="protein sequence ID" value="EQD44868.1"/>
    <property type="molecule type" value="Genomic_DNA"/>
</dbReference>
<dbReference type="PANTHER" id="PTHR30348">
    <property type="entry name" value="UNCHARACTERIZED PROTEIN YECE"/>
    <property type="match status" value="1"/>
</dbReference>
<dbReference type="Pfam" id="PF01904">
    <property type="entry name" value="DUF72"/>
    <property type="match status" value="1"/>
</dbReference>
<reference evidence="1" key="2">
    <citation type="journal article" date="2014" name="ISME J.">
        <title>Microbial stratification in low pH oxic and suboxic macroscopic growths along an acid mine drainage.</title>
        <authorList>
            <person name="Mendez-Garcia C."/>
            <person name="Mesa V."/>
            <person name="Sprenger R.R."/>
            <person name="Richter M."/>
            <person name="Diez M.S."/>
            <person name="Solano J."/>
            <person name="Bargiela R."/>
            <person name="Golyshina O.V."/>
            <person name="Manteca A."/>
            <person name="Ramos J.L."/>
            <person name="Gallego J.R."/>
            <person name="Llorente I."/>
            <person name="Martins Dos Santos V.A."/>
            <person name="Jensen O.N."/>
            <person name="Pelaez A.I."/>
            <person name="Sanchez J."/>
            <person name="Ferrer M."/>
        </authorList>
    </citation>
    <scope>NUCLEOTIDE SEQUENCE</scope>
</reference>
<feature type="non-terminal residue" evidence="1">
    <location>
        <position position="1"/>
    </location>
</feature>
<dbReference type="Gene3D" id="3.20.20.410">
    <property type="entry name" value="Protein of unknown function UPF0759"/>
    <property type="match status" value="1"/>
</dbReference>
<proteinExistence type="predicted"/>
<protein>
    <submittedName>
        <fullName evidence="1">Protein containing DUF72</fullName>
    </submittedName>
</protein>
<dbReference type="InterPro" id="IPR002763">
    <property type="entry name" value="DUF72"/>
</dbReference>
<dbReference type="SUPFAM" id="SSF117396">
    <property type="entry name" value="TM1631-like"/>
    <property type="match status" value="1"/>
</dbReference>
<name>T0ZJL7_9ZZZZ</name>
<sequence length="180" mass="20806">FPSWFTASPLNLIRLARLRERHPDDLVVVEFRHRSWADPQRLPQLLELLQEARLSLCAVDEPQLGSGSFPTLLDVTDRRLVAVRFHGRNRQAWYRGGASSADRFDYLYSEDELREWVDPIRRLTEEAGEVQLLFNNNRADYAVVNGLQLAHLLGLEYPSPGLPLTEVAEPRLPYSEERTR</sequence>
<organism evidence="1">
    <name type="scientific">mine drainage metagenome</name>
    <dbReference type="NCBI Taxonomy" id="410659"/>
    <lineage>
        <taxon>unclassified sequences</taxon>
        <taxon>metagenomes</taxon>
        <taxon>ecological metagenomes</taxon>
    </lineage>
</organism>
<gene>
    <name evidence="1" type="ORF">B1B_13327</name>
</gene>
<dbReference type="AlphaFoldDB" id="T0ZJL7"/>
<accession>T0ZJL7</accession>
<comment type="caution">
    <text evidence="1">The sequence shown here is derived from an EMBL/GenBank/DDBJ whole genome shotgun (WGS) entry which is preliminary data.</text>
</comment>
<dbReference type="InterPro" id="IPR036520">
    <property type="entry name" value="UPF0759_sf"/>
</dbReference>
<evidence type="ECO:0000313" key="1">
    <source>
        <dbReference type="EMBL" id="EQD44868.1"/>
    </source>
</evidence>
<reference evidence="1" key="1">
    <citation type="submission" date="2013-08" db="EMBL/GenBank/DDBJ databases">
        <authorList>
            <person name="Mendez C."/>
            <person name="Richter M."/>
            <person name="Ferrer M."/>
            <person name="Sanchez J."/>
        </authorList>
    </citation>
    <scope>NUCLEOTIDE SEQUENCE</scope>
</reference>